<proteinExistence type="predicted"/>
<comment type="caution">
    <text evidence="2">The sequence shown here is derived from an EMBL/GenBank/DDBJ whole genome shotgun (WGS) entry which is preliminary data.</text>
</comment>
<reference evidence="2" key="2">
    <citation type="journal article" date="2021" name="Syst. Appl. Microbiol.">
        <title>Roseomonas hellenica sp. nov., isolated from roots of wild-growing Alkanna tinctoria.</title>
        <authorList>
            <person name="Rat A."/>
            <person name="Naranjo H.D."/>
            <person name="Lebbe L."/>
            <person name="Cnockaert M."/>
            <person name="Krigas N."/>
            <person name="Grigoriadou K."/>
            <person name="Maloupa E."/>
            <person name="Willems A."/>
        </authorList>
    </citation>
    <scope>NUCLEOTIDE SEQUENCE</scope>
    <source>
        <strain evidence="2">LMG 31231</strain>
    </source>
</reference>
<reference evidence="2" key="1">
    <citation type="submission" date="2020-01" db="EMBL/GenBank/DDBJ databases">
        <authorList>
            <person name="Rat A."/>
        </authorList>
    </citation>
    <scope>NUCLEOTIDE SEQUENCE</scope>
    <source>
        <strain evidence="2">LMG 31231</strain>
    </source>
</reference>
<dbReference type="EMBL" id="JAAEDM010000037">
    <property type="protein sequence ID" value="MBR0672317.1"/>
    <property type="molecule type" value="Genomic_DNA"/>
</dbReference>
<keyword evidence="1" id="KW-0812">Transmembrane</keyword>
<evidence type="ECO:0000313" key="3">
    <source>
        <dbReference type="Proteomes" id="UP001138751"/>
    </source>
</evidence>
<gene>
    <name evidence="2" type="ORF">GXW76_14130</name>
</gene>
<evidence type="ECO:0000256" key="1">
    <source>
        <dbReference type="SAM" id="Phobius"/>
    </source>
</evidence>
<keyword evidence="1" id="KW-1133">Transmembrane helix</keyword>
<organism evidence="2 3">
    <name type="scientific">Neoroseomonas soli</name>
    <dbReference type="NCBI Taxonomy" id="1081025"/>
    <lineage>
        <taxon>Bacteria</taxon>
        <taxon>Pseudomonadati</taxon>
        <taxon>Pseudomonadota</taxon>
        <taxon>Alphaproteobacteria</taxon>
        <taxon>Acetobacterales</taxon>
        <taxon>Acetobacteraceae</taxon>
        <taxon>Neoroseomonas</taxon>
    </lineage>
</organism>
<name>A0A9X9WYT8_9PROT</name>
<sequence>MLDSSVFQNAEKRIEKIEAGLQRQIGWNPVRDAQLPSLAQETARLRQQLAEARAAWAVAPERRNFRVVGIIFGICALAAALLGYFGLIPAFAGVALGFALRGSIEANRRLKPLHDAMLELEGRVFITVEVVQPNAA</sequence>
<protein>
    <submittedName>
        <fullName evidence="2">Uncharacterized protein</fullName>
    </submittedName>
</protein>
<evidence type="ECO:0000313" key="2">
    <source>
        <dbReference type="EMBL" id="MBR0672317.1"/>
    </source>
</evidence>
<dbReference type="AlphaFoldDB" id="A0A9X9WYT8"/>
<feature type="transmembrane region" description="Helical" evidence="1">
    <location>
        <begin position="70"/>
        <end position="100"/>
    </location>
</feature>
<dbReference type="RefSeq" id="WP_211862734.1">
    <property type="nucleotide sequence ID" value="NZ_JAAEDM010000037.1"/>
</dbReference>
<keyword evidence="1" id="KW-0472">Membrane</keyword>
<accession>A0A9X9WYT8</accession>
<keyword evidence="3" id="KW-1185">Reference proteome</keyword>
<dbReference type="Proteomes" id="UP001138751">
    <property type="component" value="Unassembled WGS sequence"/>
</dbReference>